<dbReference type="GO" id="GO:0000139">
    <property type="term" value="C:Golgi membrane"/>
    <property type="evidence" value="ECO:0007669"/>
    <property type="project" value="UniProtKB-SubCell"/>
</dbReference>
<evidence type="ECO:0000256" key="19">
    <source>
        <dbReference type="ARBA" id="ARBA00047847"/>
    </source>
</evidence>
<keyword evidence="20" id="KW-0732">Signal</keyword>
<dbReference type="GO" id="GO:0046872">
    <property type="term" value="F:metal ion binding"/>
    <property type="evidence" value="ECO:0007669"/>
    <property type="project" value="UniProtKB-KW"/>
</dbReference>
<evidence type="ECO:0000256" key="10">
    <source>
        <dbReference type="ARBA" id="ARBA00022723"/>
    </source>
</evidence>
<evidence type="ECO:0000256" key="3">
    <source>
        <dbReference type="ARBA" id="ARBA00004840"/>
    </source>
</evidence>
<evidence type="ECO:0000256" key="18">
    <source>
        <dbReference type="ARBA" id="ARBA00042865"/>
    </source>
</evidence>
<evidence type="ECO:0000256" key="20">
    <source>
        <dbReference type="SAM" id="SignalP"/>
    </source>
</evidence>
<evidence type="ECO:0000313" key="22">
    <source>
        <dbReference type="Proteomes" id="UP001295423"/>
    </source>
</evidence>
<keyword evidence="7" id="KW-0328">Glycosyltransferase</keyword>
<evidence type="ECO:0000256" key="6">
    <source>
        <dbReference type="ARBA" id="ARBA00011972"/>
    </source>
</evidence>
<keyword evidence="22" id="KW-1185">Reference proteome</keyword>
<dbReference type="InterPro" id="IPR043538">
    <property type="entry name" value="XYLT"/>
</dbReference>
<keyword evidence="11" id="KW-0256">Endoplasmic reticulum</keyword>
<keyword evidence="17" id="KW-0325">Glycoprotein</keyword>
<reference evidence="21" key="1">
    <citation type="submission" date="2023-08" db="EMBL/GenBank/DDBJ databases">
        <authorList>
            <person name="Audoor S."/>
            <person name="Bilcke G."/>
        </authorList>
    </citation>
    <scope>NUCLEOTIDE SEQUENCE</scope>
</reference>
<dbReference type="EC" id="2.4.2.26" evidence="6"/>
<dbReference type="InterPro" id="IPR003406">
    <property type="entry name" value="Glyco_trans_14"/>
</dbReference>
<evidence type="ECO:0000256" key="13">
    <source>
        <dbReference type="ARBA" id="ARBA00022989"/>
    </source>
</evidence>
<sequence length="461" mass="52700">MRAILLILLIQYVLCGTCSSGDVVGAEDIHDLPDDPHWSSIAHDDVDCTCEERSQQQQELQELCFNNNPDNTNSTTMTSCGARIFYLIVVHNDRTMNDALYLFRGIRDSRNTILIHIDVKFGMKPYESSVLKQEIDACPCGSQVEIASVHNSSWSSWSMNAPTLWGLDKAVKEYEGKWDVFINLSGDTLPVYTPDRVASLFAGPLAKTNFVTSHSCETGLVPAPIHFFPKKWHKRGHYSQDPANLTYVDDDGVSHSNYAPETYFGSQWMVLQFDWCQLLVRQLDRPDSLASQYKEYLIATKKLMTDETFIPTILMHYMPKTIPEIDEEGYLDVDEVDMYAIRYERMDENMPNSQGVYTTVQRYNVPENSGVDAPHAWGPYFLGVYDLENIRESGALFIRKVSSVIDPNLFRLLPVDQPEDIPLIGWPKEVKIDPAVDWAHRLADFKKKYIHDHPEVLQKEK</sequence>
<dbReference type="PANTHER" id="PTHR46025:SF3">
    <property type="entry name" value="XYLOSYLTRANSFERASE OXT"/>
    <property type="match status" value="1"/>
</dbReference>
<accession>A0AAD2CB84</accession>
<keyword evidence="14" id="KW-0333">Golgi apparatus</keyword>
<dbReference type="GO" id="GO:0030158">
    <property type="term" value="F:protein xylosyltransferase activity"/>
    <property type="evidence" value="ECO:0007669"/>
    <property type="project" value="UniProtKB-EC"/>
</dbReference>
<feature type="chain" id="PRO_5042294945" description="protein xylosyltransferase" evidence="20">
    <location>
        <begin position="16"/>
        <end position="461"/>
    </location>
</feature>
<evidence type="ECO:0000256" key="2">
    <source>
        <dbReference type="ARBA" id="ARBA00004648"/>
    </source>
</evidence>
<evidence type="ECO:0000313" key="21">
    <source>
        <dbReference type="EMBL" id="CAJ1902270.1"/>
    </source>
</evidence>
<evidence type="ECO:0000256" key="17">
    <source>
        <dbReference type="ARBA" id="ARBA00023180"/>
    </source>
</evidence>
<evidence type="ECO:0000256" key="4">
    <source>
        <dbReference type="ARBA" id="ARBA00005093"/>
    </source>
</evidence>
<gene>
    <name evidence="21" type="ORF">CYCCA115_LOCUS348</name>
</gene>
<comment type="pathway">
    <text evidence="4">Glycan metabolism; heparan sulfate biosynthesis.</text>
</comment>
<protein>
    <recommendedName>
        <fullName evidence="6">protein xylosyltransferase</fullName>
        <ecNumber evidence="6">2.4.2.26</ecNumber>
    </recommendedName>
    <alternativeName>
        <fullName evidence="18">Peptide O-xylosyltransferase</fullName>
    </alternativeName>
</protein>
<comment type="pathway">
    <text evidence="3">Glycan metabolism; chondroitin sulfate biosynthesis.</text>
</comment>
<dbReference type="Proteomes" id="UP001295423">
    <property type="component" value="Unassembled WGS sequence"/>
</dbReference>
<evidence type="ECO:0000256" key="15">
    <source>
        <dbReference type="ARBA" id="ARBA00023136"/>
    </source>
</evidence>
<evidence type="ECO:0000256" key="9">
    <source>
        <dbReference type="ARBA" id="ARBA00022692"/>
    </source>
</evidence>
<evidence type="ECO:0000256" key="7">
    <source>
        <dbReference type="ARBA" id="ARBA00022676"/>
    </source>
</evidence>
<keyword evidence="12" id="KW-0735">Signal-anchor</keyword>
<keyword evidence="16" id="KW-1015">Disulfide bond</keyword>
<comment type="similarity">
    <text evidence="5">Belongs to the glycosyltransferase 14 family. XylT subfamily.</text>
</comment>
<evidence type="ECO:0000256" key="1">
    <source>
        <dbReference type="ARBA" id="ARBA00004323"/>
    </source>
</evidence>
<comment type="subcellular location">
    <subcellularLocation>
        <location evidence="2">Endoplasmic reticulum membrane</location>
        <topology evidence="2">Single-pass type II membrane protein</topology>
    </subcellularLocation>
    <subcellularLocation>
        <location evidence="1">Golgi apparatus membrane</location>
        <topology evidence="1">Single-pass type II membrane protein</topology>
    </subcellularLocation>
</comment>
<keyword evidence="15" id="KW-0472">Membrane</keyword>
<proteinExistence type="inferred from homology"/>
<keyword evidence="10" id="KW-0479">Metal-binding</keyword>
<evidence type="ECO:0000256" key="16">
    <source>
        <dbReference type="ARBA" id="ARBA00023157"/>
    </source>
</evidence>
<evidence type="ECO:0000256" key="11">
    <source>
        <dbReference type="ARBA" id="ARBA00022824"/>
    </source>
</evidence>
<keyword evidence="8" id="KW-0808">Transferase</keyword>
<dbReference type="GO" id="GO:0030166">
    <property type="term" value="P:proteoglycan biosynthetic process"/>
    <property type="evidence" value="ECO:0007669"/>
    <property type="project" value="InterPro"/>
</dbReference>
<dbReference type="Pfam" id="PF02485">
    <property type="entry name" value="Branch"/>
    <property type="match status" value="1"/>
</dbReference>
<evidence type="ECO:0000256" key="12">
    <source>
        <dbReference type="ARBA" id="ARBA00022968"/>
    </source>
</evidence>
<keyword evidence="9" id="KW-0812">Transmembrane</keyword>
<evidence type="ECO:0000256" key="14">
    <source>
        <dbReference type="ARBA" id="ARBA00023034"/>
    </source>
</evidence>
<dbReference type="GO" id="GO:0005789">
    <property type="term" value="C:endoplasmic reticulum membrane"/>
    <property type="evidence" value="ECO:0007669"/>
    <property type="project" value="UniProtKB-SubCell"/>
</dbReference>
<keyword evidence="13" id="KW-1133">Transmembrane helix</keyword>
<evidence type="ECO:0000256" key="8">
    <source>
        <dbReference type="ARBA" id="ARBA00022679"/>
    </source>
</evidence>
<comment type="caution">
    <text evidence="21">The sequence shown here is derived from an EMBL/GenBank/DDBJ whole genome shotgun (WGS) entry which is preliminary data.</text>
</comment>
<comment type="catalytic activity">
    <reaction evidence="19">
        <text>UDP-alpha-D-xylose + L-seryl-[protein] = 3-O-(beta-D-xylosyl)-L-seryl-[protein] + UDP + H(+)</text>
        <dbReference type="Rhea" id="RHEA:50192"/>
        <dbReference type="Rhea" id="RHEA-COMP:9863"/>
        <dbReference type="Rhea" id="RHEA-COMP:12567"/>
        <dbReference type="ChEBI" id="CHEBI:15378"/>
        <dbReference type="ChEBI" id="CHEBI:29999"/>
        <dbReference type="ChEBI" id="CHEBI:57632"/>
        <dbReference type="ChEBI" id="CHEBI:58223"/>
        <dbReference type="ChEBI" id="CHEBI:132085"/>
        <dbReference type="EC" id="2.4.2.26"/>
    </reaction>
</comment>
<dbReference type="AlphaFoldDB" id="A0AAD2CB84"/>
<organism evidence="21 22">
    <name type="scientific">Cylindrotheca closterium</name>
    <dbReference type="NCBI Taxonomy" id="2856"/>
    <lineage>
        <taxon>Eukaryota</taxon>
        <taxon>Sar</taxon>
        <taxon>Stramenopiles</taxon>
        <taxon>Ochrophyta</taxon>
        <taxon>Bacillariophyta</taxon>
        <taxon>Bacillariophyceae</taxon>
        <taxon>Bacillariophycidae</taxon>
        <taxon>Bacillariales</taxon>
        <taxon>Bacillariaceae</taxon>
        <taxon>Cylindrotheca</taxon>
    </lineage>
</organism>
<feature type="signal peptide" evidence="20">
    <location>
        <begin position="1"/>
        <end position="15"/>
    </location>
</feature>
<name>A0AAD2CB84_9STRA</name>
<evidence type="ECO:0000256" key="5">
    <source>
        <dbReference type="ARBA" id="ARBA00010195"/>
    </source>
</evidence>
<dbReference type="EMBL" id="CAKOGP040000001">
    <property type="protein sequence ID" value="CAJ1902270.1"/>
    <property type="molecule type" value="Genomic_DNA"/>
</dbReference>
<dbReference type="PANTHER" id="PTHR46025">
    <property type="entry name" value="XYLOSYLTRANSFERASE OXT"/>
    <property type="match status" value="1"/>
</dbReference>